<dbReference type="AlphaFoldDB" id="A0AAW1DJ85"/>
<dbReference type="GO" id="GO:0006508">
    <property type="term" value="P:proteolysis"/>
    <property type="evidence" value="ECO:0007669"/>
    <property type="project" value="InterPro"/>
</dbReference>
<dbReference type="InterPro" id="IPR043504">
    <property type="entry name" value="Peptidase_S1_PA_chymotrypsin"/>
</dbReference>
<dbReference type="GO" id="GO:0004252">
    <property type="term" value="F:serine-type endopeptidase activity"/>
    <property type="evidence" value="ECO:0007669"/>
    <property type="project" value="InterPro"/>
</dbReference>
<gene>
    <name evidence="3" type="ORF">O3M35_005053</name>
</gene>
<organism evidence="3 4">
    <name type="scientific">Rhynocoris fuscipes</name>
    <dbReference type="NCBI Taxonomy" id="488301"/>
    <lineage>
        <taxon>Eukaryota</taxon>
        <taxon>Metazoa</taxon>
        <taxon>Ecdysozoa</taxon>
        <taxon>Arthropoda</taxon>
        <taxon>Hexapoda</taxon>
        <taxon>Insecta</taxon>
        <taxon>Pterygota</taxon>
        <taxon>Neoptera</taxon>
        <taxon>Paraneoptera</taxon>
        <taxon>Hemiptera</taxon>
        <taxon>Heteroptera</taxon>
        <taxon>Panheteroptera</taxon>
        <taxon>Cimicomorpha</taxon>
        <taxon>Reduviidae</taxon>
        <taxon>Harpactorinae</taxon>
        <taxon>Harpactorini</taxon>
        <taxon>Rhynocoris</taxon>
    </lineage>
</organism>
<evidence type="ECO:0000259" key="2">
    <source>
        <dbReference type="PROSITE" id="PS50240"/>
    </source>
</evidence>
<evidence type="ECO:0000313" key="4">
    <source>
        <dbReference type="Proteomes" id="UP001461498"/>
    </source>
</evidence>
<evidence type="ECO:0000313" key="3">
    <source>
        <dbReference type="EMBL" id="KAK9510224.1"/>
    </source>
</evidence>
<comment type="caution">
    <text evidence="3">The sequence shown here is derived from an EMBL/GenBank/DDBJ whole genome shotgun (WGS) entry which is preliminary data.</text>
</comment>
<evidence type="ECO:0000256" key="1">
    <source>
        <dbReference type="ARBA" id="ARBA00023157"/>
    </source>
</evidence>
<dbReference type="EMBL" id="JAPXFL010000002">
    <property type="protein sequence ID" value="KAK9510224.1"/>
    <property type="molecule type" value="Genomic_DNA"/>
</dbReference>
<feature type="domain" description="Peptidase S1" evidence="2">
    <location>
        <begin position="12"/>
        <end position="239"/>
    </location>
</feature>
<dbReference type="InterPro" id="IPR001254">
    <property type="entry name" value="Trypsin_dom"/>
</dbReference>
<dbReference type="InterPro" id="IPR001314">
    <property type="entry name" value="Peptidase_S1A"/>
</dbReference>
<protein>
    <recommendedName>
        <fullName evidence="2">Peptidase S1 domain-containing protein</fullName>
    </recommendedName>
</protein>
<dbReference type="PANTHER" id="PTHR24271">
    <property type="entry name" value="KALLIKREIN-RELATED"/>
    <property type="match status" value="1"/>
</dbReference>
<dbReference type="InterPro" id="IPR009003">
    <property type="entry name" value="Peptidase_S1_PA"/>
</dbReference>
<keyword evidence="4" id="KW-1185">Reference proteome</keyword>
<keyword evidence="1" id="KW-1015">Disulfide bond</keyword>
<dbReference type="Proteomes" id="UP001461498">
    <property type="component" value="Unassembled WGS sequence"/>
</dbReference>
<sequence length="267" mass="30132">MTSYAFTISSRTFEGRKVDIKEVPFIVIITSDAGVCTGFLVDVRWVITAAHCLENTIDVTIAIGGNDVDIPTRFFTAEKAIFHPEYYLSNNDIVLLKLKMSVKLHDYAQIIAVDSVGWPNDSVTRRKCYVVGYGFHKKINHSGELHGGQVSIGHGRFYDWNCTLARMMISANLYWSYYNESEHLCHGDSGAPLICDNVAVGVAVAIFPCKHSLNPCNEKNVATYVILYEKLKWMKSYITCLPKCNCNINTMPSTVYLILFVFYMCIF</sequence>
<dbReference type="SUPFAM" id="SSF50494">
    <property type="entry name" value="Trypsin-like serine proteases"/>
    <property type="match status" value="1"/>
</dbReference>
<name>A0AAW1DJ85_9HEMI</name>
<dbReference type="SMART" id="SM00020">
    <property type="entry name" value="Tryp_SPc"/>
    <property type="match status" value="1"/>
</dbReference>
<proteinExistence type="predicted"/>
<reference evidence="3 4" key="1">
    <citation type="submission" date="2022-12" db="EMBL/GenBank/DDBJ databases">
        <title>Chromosome-level genome assembly of true bugs.</title>
        <authorList>
            <person name="Ma L."/>
            <person name="Li H."/>
        </authorList>
    </citation>
    <scope>NUCLEOTIDE SEQUENCE [LARGE SCALE GENOMIC DNA]</scope>
    <source>
        <strain evidence="3">Lab_2022b</strain>
    </source>
</reference>
<dbReference type="InterPro" id="IPR018114">
    <property type="entry name" value="TRYPSIN_HIS"/>
</dbReference>
<accession>A0AAW1DJ85</accession>
<dbReference type="PROSITE" id="PS00134">
    <property type="entry name" value="TRYPSIN_HIS"/>
    <property type="match status" value="1"/>
</dbReference>
<dbReference type="PANTHER" id="PTHR24271:SF50">
    <property type="match status" value="1"/>
</dbReference>
<dbReference type="PROSITE" id="PS50240">
    <property type="entry name" value="TRYPSIN_DOM"/>
    <property type="match status" value="1"/>
</dbReference>
<dbReference type="Gene3D" id="2.40.10.10">
    <property type="entry name" value="Trypsin-like serine proteases"/>
    <property type="match status" value="1"/>
</dbReference>
<dbReference type="PRINTS" id="PR00722">
    <property type="entry name" value="CHYMOTRYPSIN"/>
</dbReference>
<dbReference type="Pfam" id="PF00089">
    <property type="entry name" value="Trypsin"/>
    <property type="match status" value="1"/>
</dbReference>